<dbReference type="SMART" id="SM00479">
    <property type="entry name" value="EXOIII"/>
    <property type="match status" value="1"/>
</dbReference>
<name>A0A142K8B5_9CAUD</name>
<dbReference type="GeneID" id="29124658"/>
<dbReference type="RefSeq" id="YP_009301006.1">
    <property type="nucleotide sequence ID" value="NC_031229.1"/>
</dbReference>
<evidence type="ECO:0000313" key="2">
    <source>
        <dbReference type="EMBL" id="AMS02348.1"/>
    </source>
</evidence>
<dbReference type="SUPFAM" id="SSF53098">
    <property type="entry name" value="Ribonuclease H-like"/>
    <property type="match status" value="1"/>
</dbReference>
<evidence type="ECO:0000259" key="1">
    <source>
        <dbReference type="SMART" id="SM00479"/>
    </source>
</evidence>
<dbReference type="InterPro" id="IPR012337">
    <property type="entry name" value="RNaseH-like_sf"/>
</dbReference>
<dbReference type="InterPro" id="IPR036397">
    <property type="entry name" value="RNaseH_sf"/>
</dbReference>
<gene>
    <name evidence="2" type="primary">56</name>
    <name evidence="2" type="ORF">SEA_HOTOROBO_56</name>
</gene>
<dbReference type="Proteomes" id="UP000201248">
    <property type="component" value="Segment"/>
</dbReference>
<feature type="domain" description="Exonuclease" evidence="1">
    <location>
        <begin position="3"/>
        <end position="194"/>
    </location>
</feature>
<dbReference type="GO" id="GO:0003676">
    <property type="term" value="F:nucleic acid binding"/>
    <property type="evidence" value="ECO:0007669"/>
    <property type="project" value="InterPro"/>
</dbReference>
<sequence>MSNAVFIDLETTGLNPVTEEIIEFAIVVVDTTTWTPVEGKTLSGILYTPQVVQRLADNSFVKPVREMHNKNGLFPKLRGFMERKLPTREYEEIETRILDAISGFQIKGLPVWGSSVHFDRKFLEQKMPKLNEYFHYRVVDSSSDMERLKATRPELWKKIDTDPTKYVSPPDKATHRALEDLMHSIDMERRIEKWITGPAAACADLTGA</sequence>
<dbReference type="EMBL" id="KU963245">
    <property type="protein sequence ID" value="AMS02348.1"/>
    <property type="molecule type" value="Genomic_DNA"/>
</dbReference>
<evidence type="ECO:0000313" key="3">
    <source>
        <dbReference type="Proteomes" id="UP000201248"/>
    </source>
</evidence>
<organism evidence="2 3">
    <name type="scientific">Gordonia phage Hotorobo</name>
    <dbReference type="NCBI Taxonomy" id="1821554"/>
    <lineage>
        <taxon>Viruses</taxon>
        <taxon>Duplodnaviria</taxon>
        <taxon>Heunggongvirae</taxon>
        <taxon>Uroviricota</taxon>
        <taxon>Caudoviricetes</taxon>
        <taxon>Montyvirus</taxon>
        <taxon>Montyvirus monty</taxon>
    </lineage>
</organism>
<accession>A0A142K8B5</accession>
<dbReference type="Gene3D" id="3.30.420.10">
    <property type="entry name" value="Ribonuclease H-like superfamily/Ribonuclease H"/>
    <property type="match status" value="1"/>
</dbReference>
<dbReference type="OrthoDB" id="12986at10239"/>
<proteinExistence type="predicted"/>
<dbReference type="Pfam" id="PF00929">
    <property type="entry name" value="RNase_T"/>
    <property type="match status" value="1"/>
</dbReference>
<protein>
    <submittedName>
        <fullName evidence="2">DnaQ-like DNA polymerase III subunit</fullName>
    </submittedName>
</protein>
<dbReference type="InterPro" id="IPR013520">
    <property type="entry name" value="Ribonucl_H"/>
</dbReference>
<dbReference type="KEGG" id="vg:29124658"/>
<reference evidence="3" key="1">
    <citation type="submission" date="2016-06" db="EMBL/GenBank/DDBJ databases">
        <authorList>
            <person name="Kjaerup R.B."/>
            <person name="Dalgaard T.S."/>
            <person name="Juul-Madsen H.R."/>
        </authorList>
    </citation>
    <scope>NUCLEOTIDE SEQUENCE [LARGE SCALE GENOMIC DNA]</scope>
</reference>